<dbReference type="CDD" id="cd06225">
    <property type="entry name" value="HAMP"/>
    <property type="match status" value="1"/>
</dbReference>
<dbReference type="RefSeq" id="WP_390248371.1">
    <property type="nucleotide sequence ID" value="NZ_JBHSDT010000001.1"/>
</dbReference>
<evidence type="ECO:0000259" key="7">
    <source>
        <dbReference type="PROSITE" id="PS50111"/>
    </source>
</evidence>
<dbReference type="SMART" id="SM00283">
    <property type="entry name" value="MA"/>
    <property type="match status" value="1"/>
</dbReference>
<dbReference type="SMART" id="SM00304">
    <property type="entry name" value="HAMP"/>
    <property type="match status" value="1"/>
</dbReference>
<dbReference type="PANTHER" id="PTHR32089">
    <property type="entry name" value="METHYL-ACCEPTING CHEMOTAXIS PROTEIN MCPB"/>
    <property type="match status" value="1"/>
</dbReference>
<evidence type="ECO:0000256" key="2">
    <source>
        <dbReference type="ARBA" id="ARBA00022475"/>
    </source>
</evidence>
<proteinExistence type="inferred from homology"/>
<evidence type="ECO:0000256" key="4">
    <source>
        <dbReference type="ARBA" id="ARBA00023224"/>
    </source>
</evidence>
<keyword evidence="4 6" id="KW-0807">Transducer</keyword>
<dbReference type="Proteomes" id="UP001595882">
    <property type="component" value="Unassembled WGS sequence"/>
</dbReference>
<dbReference type="InterPro" id="IPR004089">
    <property type="entry name" value="MCPsignal_dom"/>
</dbReference>
<gene>
    <name evidence="9" type="ORF">ACFOY7_00700</name>
</gene>
<dbReference type="PANTHER" id="PTHR32089:SF112">
    <property type="entry name" value="LYSOZYME-LIKE PROTEIN-RELATED"/>
    <property type="match status" value="1"/>
</dbReference>
<dbReference type="Pfam" id="PF00015">
    <property type="entry name" value="MCPsignal"/>
    <property type="match status" value="1"/>
</dbReference>
<dbReference type="Gene3D" id="1.10.287.950">
    <property type="entry name" value="Methyl-accepting chemotaxis protein"/>
    <property type="match status" value="1"/>
</dbReference>
<feature type="domain" description="HAMP" evidence="8">
    <location>
        <begin position="214"/>
        <end position="272"/>
    </location>
</feature>
<evidence type="ECO:0000256" key="5">
    <source>
        <dbReference type="ARBA" id="ARBA00029447"/>
    </source>
</evidence>
<dbReference type="InterPro" id="IPR003660">
    <property type="entry name" value="HAMP_dom"/>
</dbReference>
<evidence type="ECO:0000313" key="10">
    <source>
        <dbReference type="Proteomes" id="UP001595882"/>
    </source>
</evidence>
<sequence>MRKSIANRILFILIFLTLLFALNTVLSGVTNSQVQLSANLMSNYFVNLENQRVTLAEELSEIEMSIQSYLLDEKANNSENYESVLNGIENANSAAVEIARITEGFSVEAMSGKLRDAYTIYYEDMDAFLEQANSIAEGIASDNKETAGQNYVRLQTLAEEMNTSKNHFLEMLDESIAHEKDLIQSRVSRSTVIIWGMAVLFVASAGIAFRISRKTITIPLKNVNNSLHNIIKKLENNEGDLTVRIDSKSQDEIGQMTNGINRFLDTLQNAMISIKSGSHIIHTSTENISNHIEGSKKSTSQISLALNELSASMQEISSTIQTIDDGAQNISTDANIIAEDAKENSIQVSSIAERAGQISEKSNESKNQTGTVIQEIKQTMLQSIENSRSVEKINDLTSNILDISAQTDLLALNASIEAARAGDAGKGFAVVAEEVRKLAESTKKAANDIQSMNTLVTEAVEELAANSNKIVTYITDKVLDDYDEFVNVTNSYKQDMETIDQMLARFSTKSDDLRRISNNMAIGIQEITLAIEESVSAVVESNENTTTLLHSMTTITDESNHNREIVHELNNQVNKIRKVE</sequence>
<dbReference type="PROSITE" id="PS50885">
    <property type="entry name" value="HAMP"/>
    <property type="match status" value="1"/>
</dbReference>
<dbReference type="PRINTS" id="PR00260">
    <property type="entry name" value="CHEMTRNSDUCR"/>
</dbReference>
<name>A0ABV8WPV5_9BACI</name>
<evidence type="ECO:0000259" key="8">
    <source>
        <dbReference type="PROSITE" id="PS50885"/>
    </source>
</evidence>
<keyword evidence="2" id="KW-1003">Cell membrane</keyword>
<evidence type="ECO:0000256" key="1">
    <source>
        <dbReference type="ARBA" id="ARBA00004236"/>
    </source>
</evidence>
<comment type="caution">
    <text evidence="9">The sequence shown here is derived from an EMBL/GenBank/DDBJ whole genome shotgun (WGS) entry which is preliminary data.</text>
</comment>
<dbReference type="SUPFAM" id="SSF58104">
    <property type="entry name" value="Methyl-accepting chemotaxis protein (MCP) signaling domain"/>
    <property type="match status" value="1"/>
</dbReference>
<comment type="subcellular location">
    <subcellularLocation>
        <location evidence="1">Cell membrane</location>
    </subcellularLocation>
</comment>
<feature type="domain" description="Methyl-accepting transducer" evidence="7">
    <location>
        <begin position="277"/>
        <end position="535"/>
    </location>
</feature>
<accession>A0ABV8WPV5</accession>
<organism evidence="9 10">
    <name type="scientific">Gracilibacillus xinjiangensis</name>
    <dbReference type="NCBI Taxonomy" id="1193282"/>
    <lineage>
        <taxon>Bacteria</taxon>
        <taxon>Bacillati</taxon>
        <taxon>Bacillota</taxon>
        <taxon>Bacilli</taxon>
        <taxon>Bacillales</taxon>
        <taxon>Bacillaceae</taxon>
        <taxon>Gracilibacillus</taxon>
    </lineage>
</organism>
<reference evidence="10" key="1">
    <citation type="journal article" date="2019" name="Int. J. Syst. Evol. Microbiol.">
        <title>The Global Catalogue of Microorganisms (GCM) 10K type strain sequencing project: providing services to taxonomists for standard genome sequencing and annotation.</title>
        <authorList>
            <consortium name="The Broad Institute Genomics Platform"/>
            <consortium name="The Broad Institute Genome Sequencing Center for Infectious Disease"/>
            <person name="Wu L."/>
            <person name="Ma J."/>
        </authorList>
    </citation>
    <scope>NUCLEOTIDE SEQUENCE [LARGE SCALE GENOMIC DNA]</scope>
    <source>
        <strain evidence="10">CCUG 37865</strain>
    </source>
</reference>
<dbReference type="Gene3D" id="6.10.340.10">
    <property type="match status" value="1"/>
</dbReference>
<dbReference type="InterPro" id="IPR004090">
    <property type="entry name" value="Chemotax_Me-accpt_rcpt"/>
</dbReference>
<evidence type="ECO:0000256" key="6">
    <source>
        <dbReference type="PROSITE-ProRule" id="PRU00284"/>
    </source>
</evidence>
<dbReference type="Pfam" id="PF00672">
    <property type="entry name" value="HAMP"/>
    <property type="match status" value="1"/>
</dbReference>
<evidence type="ECO:0000256" key="3">
    <source>
        <dbReference type="ARBA" id="ARBA00023136"/>
    </source>
</evidence>
<dbReference type="PROSITE" id="PS50111">
    <property type="entry name" value="CHEMOTAXIS_TRANSDUC_2"/>
    <property type="match status" value="1"/>
</dbReference>
<evidence type="ECO:0000313" key="9">
    <source>
        <dbReference type="EMBL" id="MFC4401617.1"/>
    </source>
</evidence>
<keyword evidence="10" id="KW-1185">Reference proteome</keyword>
<keyword evidence="3" id="KW-0472">Membrane</keyword>
<dbReference type="EMBL" id="JBHSDT010000001">
    <property type="protein sequence ID" value="MFC4401617.1"/>
    <property type="molecule type" value="Genomic_DNA"/>
</dbReference>
<protein>
    <submittedName>
        <fullName evidence="9">Methyl-accepting chemotaxis protein</fullName>
    </submittedName>
</protein>
<comment type="similarity">
    <text evidence="5">Belongs to the methyl-accepting chemotaxis (MCP) protein family.</text>
</comment>